<dbReference type="Proteomes" id="UP001610444">
    <property type="component" value="Unassembled WGS sequence"/>
</dbReference>
<dbReference type="Gene3D" id="3.40.630.30">
    <property type="match status" value="1"/>
</dbReference>
<comment type="caution">
    <text evidence="2">The sequence shown here is derived from an EMBL/GenBank/DDBJ whole genome shotgun (WGS) entry which is preliminary data.</text>
</comment>
<dbReference type="RefSeq" id="XP_070895642.1">
    <property type="nucleotide sequence ID" value="XM_071036753.1"/>
</dbReference>
<proteinExistence type="predicted"/>
<organism evidence="2 3">
    <name type="scientific">Aspergillus pseudodeflectus</name>
    <dbReference type="NCBI Taxonomy" id="176178"/>
    <lineage>
        <taxon>Eukaryota</taxon>
        <taxon>Fungi</taxon>
        <taxon>Dikarya</taxon>
        <taxon>Ascomycota</taxon>
        <taxon>Pezizomycotina</taxon>
        <taxon>Eurotiomycetes</taxon>
        <taxon>Eurotiomycetidae</taxon>
        <taxon>Eurotiales</taxon>
        <taxon>Aspergillaceae</taxon>
        <taxon>Aspergillus</taxon>
        <taxon>Aspergillus subgen. Nidulantes</taxon>
    </lineage>
</organism>
<dbReference type="InterPro" id="IPR051531">
    <property type="entry name" value="N-acetyltransferase"/>
</dbReference>
<gene>
    <name evidence="2" type="ORF">BJX68DRAFT_155982</name>
</gene>
<dbReference type="InterPro" id="IPR000182">
    <property type="entry name" value="GNAT_dom"/>
</dbReference>
<dbReference type="GeneID" id="98151917"/>
<dbReference type="CDD" id="cd04301">
    <property type="entry name" value="NAT_SF"/>
    <property type="match status" value="1"/>
</dbReference>
<feature type="domain" description="N-acetyltransferase" evidence="1">
    <location>
        <begin position="45"/>
        <end position="209"/>
    </location>
</feature>
<name>A0ABR4JV50_9EURO</name>
<dbReference type="PANTHER" id="PTHR43792:SF16">
    <property type="entry name" value="N-ACETYLTRANSFERASE DOMAIN-CONTAINING PROTEIN"/>
    <property type="match status" value="1"/>
</dbReference>
<accession>A0ABR4JV50</accession>
<protein>
    <submittedName>
        <fullName evidence="2">Acyl-CoA N-acyltransferase</fullName>
    </submittedName>
</protein>
<dbReference type="PANTHER" id="PTHR43792">
    <property type="entry name" value="GNAT FAMILY, PUTATIVE (AFU_ORTHOLOGUE AFUA_3G00765)-RELATED-RELATED"/>
    <property type="match status" value="1"/>
</dbReference>
<dbReference type="EMBL" id="JBFXLR010000046">
    <property type="protein sequence ID" value="KAL2843464.1"/>
    <property type="molecule type" value="Genomic_DNA"/>
</dbReference>
<dbReference type="InterPro" id="IPR016181">
    <property type="entry name" value="Acyl_CoA_acyltransferase"/>
</dbReference>
<dbReference type="SUPFAM" id="SSF55729">
    <property type="entry name" value="Acyl-CoA N-acyltransferases (Nat)"/>
    <property type="match status" value="1"/>
</dbReference>
<evidence type="ECO:0000259" key="1">
    <source>
        <dbReference type="PROSITE" id="PS51186"/>
    </source>
</evidence>
<evidence type="ECO:0000313" key="2">
    <source>
        <dbReference type="EMBL" id="KAL2843464.1"/>
    </source>
</evidence>
<dbReference type="PROSITE" id="PS51186">
    <property type="entry name" value="GNAT"/>
    <property type="match status" value="1"/>
</dbReference>
<reference evidence="2 3" key="1">
    <citation type="submission" date="2024-07" db="EMBL/GenBank/DDBJ databases">
        <title>Section-level genome sequencing and comparative genomics of Aspergillus sections Usti and Cavernicolus.</title>
        <authorList>
            <consortium name="Lawrence Berkeley National Laboratory"/>
            <person name="Nybo J.L."/>
            <person name="Vesth T.C."/>
            <person name="Theobald S."/>
            <person name="Frisvad J.C."/>
            <person name="Larsen T.O."/>
            <person name="Kjaerboelling I."/>
            <person name="Rothschild-Mancinelli K."/>
            <person name="Lyhne E.K."/>
            <person name="Kogle M.E."/>
            <person name="Barry K."/>
            <person name="Clum A."/>
            <person name="Na H."/>
            <person name="Ledsgaard L."/>
            <person name="Lin J."/>
            <person name="Lipzen A."/>
            <person name="Kuo A."/>
            <person name="Riley R."/>
            <person name="Mondo S."/>
            <person name="LaButti K."/>
            <person name="Haridas S."/>
            <person name="Pangalinan J."/>
            <person name="Salamov A.A."/>
            <person name="Simmons B.A."/>
            <person name="Magnuson J.K."/>
            <person name="Chen J."/>
            <person name="Drula E."/>
            <person name="Henrissat B."/>
            <person name="Wiebenga A."/>
            <person name="Lubbers R.J."/>
            <person name="Gomes A.C."/>
            <person name="Macurrencykelacurrency M.R."/>
            <person name="Stajich J."/>
            <person name="Grigoriev I.V."/>
            <person name="Mortensen U.H."/>
            <person name="De vries R.P."/>
            <person name="Baker S.E."/>
            <person name="Andersen M.R."/>
        </authorList>
    </citation>
    <scope>NUCLEOTIDE SEQUENCE [LARGE SCALE GENOMIC DNA]</scope>
    <source>
        <strain evidence="2 3">CBS 756.74</strain>
    </source>
</reference>
<evidence type="ECO:0000313" key="3">
    <source>
        <dbReference type="Proteomes" id="UP001610444"/>
    </source>
</evidence>
<sequence>MSNSIQLSTDRLCLSQFLWSDPNHCQFLAKLETTLRIPNGRPGKAAIRTSDDAKQSLYHDNQVQWNRYGYGTYLILIKTSPARQITEQNRIDPQEYEPIGKIVLTTWDASEPIHATELFVSILPEHQRRGYATEATRALLEFVKSQFGLAELFAFAMLDTPYTGAARAFARKLGFRERGLGRRFHSDGLVFATLGMRRNVFLSMSTPITSDGDLMDVD</sequence>
<dbReference type="Pfam" id="PF13302">
    <property type="entry name" value="Acetyltransf_3"/>
    <property type="match status" value="1"/>
</dbReference>
<keyword evidence="3" id="KW-1185">Reference proteome</keyword>